<feature type="transmembrane region" description="Helical" evidence="2">
    <location>
        <begin position="86"/>
        <end position="113"/>
    </location>
</feature>
<protein>
    <submittedName>
        <fullName evidence="3">Uncharacterized protein</fullName>
    </submittedName>
</protein>
<feature type="region of interest" description="Disordered" evidence="1">
    <location>
        <begin position="1"/>
        <end position="23"/>
    </location>
</feature>
<dbReference type="PANTHER" id="PTHR40040">
    <property type="entry name" value="SMALL HYDROPHOBIC PROTEIN-RELATED"/>
    <property type="match status" value="1"/>
</dbReference>
<keyword evidence="2" id="KW-0472">Membrane</keyword>
<accession>A0ABY8E7J3</accession>
<keyword evidence="4" id="KW-1185">Reference proteome</keyword>
<feature type="transmembrane region" description="Helical" evidence="2">
    <location>
        <begin position="47"/>
        <end position="80"/>
    </location>
</feature>
<keyword evidence="2" id="KW-1133">Transmembrane helix</keyword>
<proteinExistence type="predicted"/>
<dbReference type="PANTHER" id="PTHR40040:SF1">
    <property type="entry name" value="MEMBRANE PROTEIN"/>
    <property type="match status" value="1"/>
</dbReference>
<reference evidence="3 4" key="1">
    <citation type="submission" date="2023-03" db="EMBL/GenBank/DDBJ databases">
        <title>Complete genome sequence of Tepidibacter sp. SWIR-1, isolated from a deep-sea hydrothermal vent.</title>
        <authorList>
            <person name="Li X."/>
        </authorList>
    </citation>
    <scope>NUCLEOTIDE SEQUENCE [LARGE SCALE GENOMIC DNA]</scope>
    <source>
        <strain evidence="3 4">SWIR-1</strain>
    </source>
</reference>
<evidence type="ECO:0000256" key="1">
    <source>
        <dbReference type="SAM" id="MobiDB-lite"/>
    </source>
</evidence>
<dbReference type="RefSeq" id="WP_277730759.1">
    <property type="nucleotide sequence ID" value="NZ_CP120733.1"/>
</dbReference>
<keyword evidence="2" id="KW-0812">Transmembrane</keyword>
<name>A0ABY8E7J3_9FIRM</name>
<evidence type="ECO:0000313" key="4">
    <source>
        <dbReference type="Proteomes" id="UP001222800"/>
    </source>
</evidence>
<dbReference type="InterPro" id="IPR055338">
    <property type="entry name" value="YqfX-like"/>
</dbReference>
<gene>
    <name evidence="3" type="ORF">P4S50_10590</name>
</gene>
<organism evidence="3 4">
    <name type="scientific">Tepidibacter hydrothermalis</name>
    <dbReference type="NCBI Taxonomy" id="3036126"/>
    <lineage>
        <taxon>Bacteria</taxon>
        <taxon>Bacillati</taxon>
        <taxon>Bacillota</taxon>
        <taxon>Clostridia</taxon>
        <taxon>Peptostreptococcales</taxon>
        <taxon>Peptostreptococcaceae</taxon>
        <taxon>Tepidibacter</taxon>
    </lineage>
</organism>
<evidence type="ECO:0000313" key="3">
    <source>
        <dbReference type="EMBL" id="WFD08842.1"/>
    </source>
</evidence>
<sequence>MNKKYNDNTKHNDSIDNKDKTEYAPELTADDRYYTKEERKDGYNVSIMGYLAIFASIVSLFTYPVTFGVIGIILGVISIYSGSKTLGYWAIGIGVVTSVSSLFFRVALFSYIFSMFY</sequence>
<evidence type="ECO:0000256" key="2">
    <source>
        <dbReference type="SAM" id="Phobius"/>
    </source>
</evidence>
<dbReference type="EMBL" id="CP120733">
    <property type="protein sequence ID" value="WFD08842.1"/>
    <property type="molecule type" value="Genomic_DNA"/>
</dbReference>
<dbReference type="Proteomes" id="UP001222800">
    <property type="component" value="Chromosome"/>
</dbReference>